<keyword evidence="7 10" id="KW-0573">Peptidoglycan synthesis</keyword>
<dbReference type="HAMAP" id="MF_02019">
    <property type="entry name" value="MurF"/>
    <property type="match status" value="1"/>
</dbReference>
<evidence type="ECO:0000313" key="15">
    <source>
        <dbReference type="EMBL" id="GGH26370.1"/>
    </source>
</evidence>
<keyword evidence="6 10" id="KW-0133">Cell shape</keyword>
<comment type="catalytic activity">
    <reaction evidence="10 11">
        <text>D-alanyl-D-alanine + UDP-N-acetyl-alpha-D-muramoyl-L-alanyl-gamma-D-glutamyl-meso-2,6-diaminopimelate + ATP = UDP-N-acetyl-alpha-D-muramoyl-L-alanyl-gamma-D-glutamyl-meso-2,6-diaminopimeloyl-D-alanyl-D-alanine + ADP + phosphate + H(+)</text>
        <dbReference type="Rhea" id="RHEA:28374"/>
        <dbReference type="ChEBI" id="CHEBI:15378"/>
        <dbReference type="ChEBI" id="CHEBI:30616"/>
        <dbReference type="ChEBI" id="CHEBI:43474"/>
        <dbReference type="ChEBI" id="CHEBI:57822"/>
        <dbReference type="ChEBI" id="CHEBI:61386"/>
        <dbReference type="ChEBI" id="CHEBI:83905"/>
        <dbReference type="ChEBI" id="CHEBI:456216"/>
        <dbReference type="EC" id="6.3.2.10"/>
    </reaction>
</comment>
<dbReference type="NCBIfam" id="TIGR01143">
    <property type="entry name" value="murF"/>
    <property type="match status" value="1"/>
</dbReference>
<evidence type="ECO:0000256" key="1">
    <source>
        <dbReference type="ARBA" id="ARBA00022490"/>
    </source>
</evidence>
<dbReference type="SUPFAM" id="SSF53623">
    <property type="entry name" value="MurD-like peptide ligases, catalytic domain"/>
    <property type="match status" value="1"/>
</dbReference>
<dbReference type="InterPro" id="IPR000713">
    <property type="entry name" value="Mur_ligase_N"/>
</dbReference>
<evidence type="ECO:0000256" key="10">
    <source>
        <dbReference type="HAMAP-Rule" id="MF_02019"/>
    </source>
</evidence>
<dbReference type="Proteomes" id="UP000659344">
    <property type="component" value="Unassembled WGS sequence"/>
</dbReference>
<dbReference type="InterPro" id="IPR036565">
    <property type="entry name" value="Mur-like_cat_sf"/>
</dbReference>
<keyword evidence="5 10" id="KW-0067">ATP-binding</keyword>
<comment type="pathway">
    <text evidence="10 11">Cell wall biogenesis; peptidoglycan biosynthesis.</text>
</comment>
<evidence type="ECO:0000259" key="13">
    <source>
        <dbReference type="Pfam" id="PF02875"/>
    </source>
</evidence>
<feature type="domain" description="Mur ligase central" evidence="14">
    <location>
        <begin position="109"/>
        <end position="300"/>
    </location>
</feature>
<dbReference type="PANTHER" id="PTHR43024">
    <property type="entry name" value="UDP-N-ACETYLMURAMOYL-TRIPEPTIDE--D-ALANYL-D-ALANINE LIGASE"/>
    <property type="match status" value="1"/>
</dbReference>
<dbReference type="InterPro" id="IPR051046">
    <property type="entry name" value="MurCDEF_CellWall_CoF430Synth"/>
</dbReference>
<accession>A0ABQ1YHE1</accession>
<dbReference type="PANTHER" id="PTHR43024:SF1">
    <property type="entry name" value="UDP-N-ACETYLMURAMOYL-TRIPEPTIDE--D-ALANYL-D-ALANINE LIGASE"/>
    <property type="match status" value="1"/>
</dbReference>
<keyword evidence="9 10" id="KW-0961">Cell wall biogenesis/degradation</keyword>
<keyword evidence="16" id="KW-1185">Reference proteome</keyword>
<dbReference type="InterPro" id="IPR013221">
    <property type="entry name" value="Mur_ligase_cen"/>
</dbReference>
<dbReference type="Gene3D" id="3.40.1190.10">
    <property type="entry name" value="Mur-like, catalytic domain"/>
    <property type="match status" value="1"/>
</dbReference>
<evidence type="ECO:0000259" key="14">
    <source>
        <dbReference type="Pfam" id="PF08245"/>
    </source>
</evidence>
<evidence type="ECO:0000256" key="3">
    <source>
        <dbReference type="ARBA" id="ARBA00022618"/>
    </source>
</evidence>
<name>A0ABQ1YHE1_9BACL</name>
<keyword evidence="4 10" id="KW-0547">Nucleotide-binding</keyword>
<dbReference type="Gene3D" id="3.90.190.20">
    <property type="entry name" value="Mur ligase, C-terminal domain"/>
    <property type="match status" value="1"/>
</dbReference>
<evidence type="ECO:0000256" key="7">
    <source>
        <dbReference type="ARBA" id="ARBA00022984"/>
    </source>
</evidence>
<evidence type="ECO:0000313" key="16">
    <source>
        <dbReference type="Proteomes" id="UP000659344"/>
    </source>
</evidence>
<evidence type="ECO:0000256" key="6">
    <source>
        <dbReference type="ARBA" id="ARBA00022960"/>
    </source>
</evidence>
<comment type="subcellular location">
    <subcellularLocation>
        <location evidence="10 11">Cytoplasm</location>
    </subcellularLocation>
</comment>
<dbReference type="EC" id="6.3.2.10" evidence="10 11"/>
<evidence type="ECO:0000256" key="4">
    <source>
        <dbReference type="ARBA" id="ARBA00022741"/>
    </source>
</evidence>
<evidence type="ECO:0000256" key="11">
    <source>
        <dbReference type="RuleBase" id="RU004136"/>
    </source>
</evidence>
<evidence type="ECO:0000259" key="12">
    <source>
        <dbReference type="Pfam" id="PF01225"/>
    </source>
</evidence>
<dbReference type="Pfam" id="PF08245">
    <property type="entry name" value="Mur_ligase_M"/>
    <property type="match status" value="1"/>
</dbReference>
<keyword evidence="3 10" id="KW-0132">Cell division</keyword>
<gene>
    <name evidence="10 15" type="primary">murF</name>
    <name evidence="15" type="ORF">GCM10008013_27180</name>
</gene>
<dbReference type="EMBL" id="BMFT01000001">
    <property type="protein sequence ID" value="GGH26370.1"/>
    <property type="molecule type" value="Genomic_DNA"/>
</dbReference>
<evidence type="ECO:0000256" key="5">
    <source>
        <dbReference type="ARBA" id="ARBA00022840"/>
    </source>
</evidence>
<comment type="function">
    <text evidence="10 11">Involved in cell wall formation. Catalyzes the final step in the synthesis of UDP-N-acetylmuramoyl-pentapeptide, the precursor of murein.</text>
</comment>
<dbReference type="Pfam" id="PF01225">
    <property type="entry name" value="Mur_ligase"/>
    <property type="match status" value="1"/>
</dbReference>
<sequence>MIKRSLTEIAVMCGGHVVNVGDSDISIQGVATDSRNISAGCLFVPIKGERFDGHVFAADTLAAGAGATLWANRDEVPPGPAILVEDTLIALQLLAKNYLLESGAKVIGITGSNGKTTTKDLVFSLLSTTYRVHKTQGNFNNHIGLPLTILAMPEYTEIVVLEMGMSGRGEIEMLSRLAEPESVIVTNIGESHLLQLGSRLEIARAKLEILAGLRSGGLFIYNGDEPLITEVLQDPATIKPAEFSTATFGLQPSNDDYPTGIMFIEDGTVFTSSKGGDTPFKLSLLGEHNVVNCLAAITVAIHYGVSAHAIREGLQNVVLTGMRIEMVTGVSGITVLNDAYNASPTSMKAAISVLEKMKGFRRKIAILGDMLELGELEADYHREVGKFLANNKVDQVFTYGHLAEYIAEGAAESLDASSIHAYTDKIELIEKLRSILHPKDAVLVKGSRGMKLEEVVEAIKDFNLQQ</sequence>
<comment type="similarity">
    <text evidence="10">Belongs to the MurCDEF family. MurF subfamily.</text>
</comment>
<dbReference type="SUPFAM" id="SSF63418">
    <property type="entry name" value="MurE/MurF N-terminal domain"/>
    <property type="match status" value="1"/>
</dbReference>
<feature type="domain" description="Mur ligase N-terminal catalytic" evidence="12">
    <location>
        <begin position="27"/>
        <end position="75"/>
    </location>
</feature>
<dbReference type="Pfam" id="PF02875">
    <property type="entry name" value="Mur_ligase_C"/>
    <property type="match status" value="1"/>
</dbReference>
<evidence type="ECO:0000256" key="2">
    <source>
        <dbReference type="ARBA" id="ARBA00022598"/>
    </source>
</evidence>
<keyword evidence="2 10" id="KW-0436">Ligase</keyword>
<keyword evidence="8 10" id="KW-0131">Cell cycle</keyword>
<dbReference type="GO" id="GO:0016874">
    <property type="term" value="F:ligase activity"/>
    <property type="evidence" value="ECO:0007669"/>
    <property type="project" value="UniProtKB-KW"/>
</dbReference>
<dbReference type="InterPro" id="IPR035911">
    <property type="entry name" value="MurE/MurF_N"/>
</dbReference>
<dbReference type="SUPFAM" id="SSF53244">
    <property type="entry name" value="MurD-like peptide ligases, peptide-binding domain"/>
    <property type="match status" value="1"/>
</dbReference>
<organism evidence="15 16">
    <name type="scientific">Paenibacillus segetis</name>
    <dbReference type="NCBI Taxonomy" id="1325360"/>
    <lineage>
        <taxon>Bacteria</taxon>
        <taxon>Bacillati</taxon>
        <taxon>Bacillota</taxon>
        <taxon>Bacilli</taxon>
        <taxon>Bacillales</taxon>
        <taxon>Paenibacillaceae</taxon>
        <taxon>Paenibacillus</taxon>
    </lineage>
</organism>
<keyword evidence="1 10" id="KW-0963">Cytoplasm</keyword>
<proteinExistence type="inferred from homology"/>
<protein>
    <recommendedName>
        <fullName evidence="10 11">UDP-N-acetylmuramoyl-tripeptide--D-alanyl-D-alanine ligase</fullName>
        <ecNumber evidence="10 11">6.3.2.10</ecNumber>
    </recommendedName>
    <alternativeName>
        <fullName evidence="10">D-alanyl-D-alanine-adding enzyme</fullName>
    </alternativeName>
</protein>
<dbReference type="Gene3D" id="3.40.1390.10">
    <property type="entry name" value="MurE/MurF, N-terminal domain"/>
    <property type="match status" value="1"/>
</dbReference>
<dbReference type="InterPro" id="IPR004101">
    <property type="entry name" value="Mur_ligase_C"/>
</dbReference>
<feature type="domain" description="Mur ligase C-terminal" evidence="13">
    <location>
        <begin position="322"/>
        <end position="448"/>
    </location>
</feature>
<evidence type="ECO:0000256" key="8">
    <source>
        <dbReference type="ARBA" id="ARBA00023306"/>
    </source>
</evidence>
<comment type="caution">
    <text evidence="15">The sequence shown here is derived from an EMBL/GenBank/DDBJ whole genome shotgun (WGS) entry which is preliminary data.</text>
</comment>
<dbReference type="InterPro" id="IPR036615">
    <property type="entry name" value="Mur_ligase_C_dom_sf"/>
</dbReference>
<evidence type="ECO:0000256" key="9">
    <source>
        <dbReference type="ARBA" id="ARBA00023316"/>
    </source>
</evidence>
<reference evidence="16" key="1">
    <citation type="journal article" date="2019" name="Int. J. Syst. Evol. Microbiol.">
        <title>The Global Catalogue of Microorganisms (GCM) 10K type strain sequencing project: providing services to taxonomists for standard genome sequencing and annotation.</title>
        <authorList>
            <consortium name="The Broad Institute Genomics Platform"/>
            <consortium name="The Broad Institute Genome Sequencing Center for Infectious Disease"/>
            <person name="Wu L."/>
            <person name="Ma J."/>
        </authorList>
    </citation>
    <scope>NUCLEOTIDE SEQUENCE [LARGE SCALE GENOMIC DNA]</scope>
    <source>
        <strain evidence="16">CGMCC 1.12769</strain>
    </source>
</reference>
<feature type="binding site" evidence="10">
    <location>
        <begin position="111"/>
        <end position="117"/>
    </location>
    <ligand>
        <name>ATP</name>
        <dbReference type="ChEBI" id="CHEBI:30616"/>
    </ligand>
</feature>
<dbReference type="InterPro" id="IPR005863">
    <property type="entry name" value="UDP-N-AcMur_synth"/>
</dbReference>